<reference evidence="1 2" key="1">
    <citation type="journal article" date="2015" name="BMC Genomics">
        <title>Insights from the genome of Ophiocordyceps polyrhachis-furcata to pathogenicity and host specificity in insect fungi.</title>
        <authorList>
            <person name="Wichadakul D."/>
            <person name="Kobmoo N."/>
            <person name="Ingsriswang S."/>
            <person name="Tangphatsornruang S."/>
            <person name="Chantasingh D."/>
            <person name="Luangsa-ard J.J."/>
            <person name="Eurwilaichitr L."/>
        </authorList>
    </citation>
    <scope>NUCLEOTIDE SEQUENCE [LARGE SCALE GENOMIC DNA]</scope>
    <source>
        <strain evidence="1 2">BCC 54312</strain>
    </source>
</reference>
<evidence type="ECO:0000313" key="1">
    <source>
        <dbReference type="EMBL" id="RCI14026.1"/>
    </source>
</evidence>
<organism evidence="1 2">
    <name type="scientific">Ophiocordyceps polyrhachis-furcata BCC 54312</name>
    <dbReference type="NCBI Taxonomy" id="1330021"/>
    <lineage>
        <taxon>Eukaryota</taxon>
        <taxon>Fungi</taxon>
        <taxon>Dikarya</taxon>
        <taxon>Ascomycota</taxon>
        <taxon>Pezizomycotina</taxon>
        <taxon>Sordariomycetes</taxon>
        <taxon>Hypocreomycetidae</taxon>
        <taxon>Hypocreales</taxon>
        <taxon>Ophiocordycipitaceae</taxon>
        <taxon>Ophiocordyceps</taxon>
    </lineage>
</organism>
<protein>
    <submittedName>
        <fullName evidence="1">Uncharacterized protein</fullName>
    </submittedName>
</protein>
<evidence type="ECO:0000313" key="2">
    <source>
        <dbReference type="Proteomes" id="UP000253664"/>
    </source>
</evidence>
<feature type="non-terminal residue" evidence="1">
    <location>
        <position position="1"/>
    </location>
</feature>
<proteinExistence type="predicted"/>
<dbReference type="EMBL" id="LKCN02000005">
    <property type="protein sequence ID" value="RCI14026.1"/>
    <property type="molecule type" value="Genomic_DNA"/>
</dbReference>
<accession>A0A367LHW2</accession>
<dbReference type="Proteomes" id="UP000253664">
    <property type="component" value="Unassembled WGS sequence"/>
</dbReference>
<comment type="caution">
    <text evidence="1">The sequence shown here is derived from an EMBL/GenBank/DDBJ whole genome shotgun (WGS) entry which is preliminary data.</text>
</comment>
<name>A0A367LHW2_9HYPO</name>
<dbReference type="AlphaFoldDB" id="A0A367LHW2"/>
<gene>
    <name evidence="1" type="ORF">L249_8296</name>
</gene>
<sequence>VGKPSFFYRQFLRNKGTSRDTSKYVPYPAVSAVLRGV</sequence>
<keyword evidence="2" id="KW-1185">Reference proteome</keyword>